<dbReference type="Gene3D" id="1.10.1050.10">
    <property type="entry name" value="Ribosomal Protein S4 Delta 41, Chain A, domain 1"/>
    <property type="match status" value="1"/>
</dbReference>
<protein>
    <recommendedName>
        <fullName evidence="6 7">Small ribosomal subunit protein uS4</fullName>
    </recommendedName>
</protein>
<evidence type="ECO:0000256" key="3">
    <source>
        <dbReference type="ARBA" id="ARBA00022884"/>
    </source>
</evidence>
<comment type="similarity">
    <text evidence="1 7 8">Belongs to the universal ribosomal protein uS4 family.</text>
</comment>
<dbReference type="NCBIfam" id="TIGR01017">
    <property type="entry name" value="rpsD_bact"/>
    <property type="match status" value="1"/>
</dbReference>
<feature type="domain" description="Small ribosomal subunit protein uS4 N-terminal" evidence="10">
    <location>
        <begin position="2"/>
        <end position="95"/>
    </location>
</feature>
<dbReference type="Pfam" id="PF00163">
    <property type="entry name" value="Ribosomal_S4"/>
    <property type="match status" value="1"/>
</dbReference>
<accession>A0ABS5QJI0</accession>
<dbReference type="InterPro" id="IPR002942">
    <property type="entry name" value="S4_RNA-bd"/>
</dbReference>
<name>A0ABS5QJI0_9BACT</name>
<dbReference type="PROSITE" id="PS00632">
    <property type="entry name" value="RIBOSOMAL_S4"/>
    <property type="match status" value="1"/>
</dbReference>
<keyword evidence="4 7" id="KW-0689">Ribosomal protein</keyword>
<dbReference type="PANTHER" id="PTHR11831:SF4">
    <property type="entry name" value="SMALL RIBOSOMAL SUBUNIT PROTEIN US4M"/>
    <property type="match status" value="1"/>
</dbReference>
<dbReference type="CDD" id="cd00165">
    <property type="entry name" value="S4"/>
    <property type="match status" value="1"/>
</dbReference>
<organism evidence="11 12">
    <name type="scientific">Candidatus Vampirococcus lugosii</name>
    <dbReference type="NCBI Taxonomy" id="2789015"/>
    <lineage>
        <taxon>Bacteria</taxon>
        <taxon>Candidatus Absconditibacteriota</taxon>
        <taxon>Vampirococcus</taxon>
    </lineage>
</organism>
<dbReference type="RefSeq" id="WP_213347962.1">
    <property type="nucleotide sequence ID" value="NZ_JAEDAM010000001.1"/>
</dbReference>
<evidence type="ECO:0000256" key="5">
    <source>
        <dbReference type="ARBA" id="ARBA00023274"/>
    </source>
</evidence>
<dbReference type="PANTHER" id="PTHR11831">
    <property type="entry name" value="30S 40S RIBOSOMAL PROTEIN"/>
    <property type="match status" value="1"/>
</dbReference>
<dbReference type="GO" id="GO:0005840">
    <property type="term" value="C:ribosome"/>
    <property type="evidence" value="ECO:0007669"/>
    <property type="project" value="UniProtKB-KW"/>
</dbReference>
<dbReference type="PROSITE" id="PS50889">
    <property type="entry name" value="S4"/>
    <property type="match status" value="1"/>
</dbReference>
<dbReference type="InterPro" id="IPR036986">
    <property type="entry name" value="S4_RNA-bd_sf"/>
</dbReference>
<dbReference type="SMART" id="SM01390">
    <property type="entry name" value="Ribosomal_S4"/>
    <property type="match status" value="1"/>
</dbReference>
<evidence type="ECO:0000256" key="2">
    <source>
        <dbReference type="ARBA" id="ARBA00022730"/>
    </source>
</evidence>
<gene>
    <name evidence="7" type="primary">rpsD</name>
    <name evidence="11" type="ORF">VAMP_2n295</name>
</gene>
<keyword evidence="3 7" id="KW-0694">RNA-binding</keyword>
<evidence type="ECO:0000256" key="4">
    <source>
        <dbReference type="ARBA" id="ARBA00022980"/>
    </source>
</evidence>
<evidence type="ECO:0000256" key="7">
    <source>
        <dbReference type="HAMAP-Rule" id="MF_01306"/>
    </source>
</evidence>
<dbReference type="SUPFAM" id="SSF55174">
    <property type="entry name" value="Alpha-L RNA-binding motif"/>
    <property type="match status" value="1"/>
</dbReference>
<feature type="domain" description="RNA-binding S4" evidence="9">
    <location>
        <begin position="96"/>
        <end position="159"/>
    </location>
</feature>
<dbReference type="HAMAP" id="MF_01306_B">
    <property type="entry name" value="Ribosomal_uS4_B"/>
    <property type="match status" value="1"/>
</dbReference>
<dbReference type="InterPro" id="IPR001912">
    <property type="entry name" value="Ribosomal_uS4_N"/>
</dbReference>
<comment type="function">
    <text evidence="7">With S5 and S12 plays an important role in translational accuracy.</text>
</comment>
<dbReference type="Proteomes" id="UP000680365">
    <property type="component" value="Unassembled WGS sequence"/>
</dbReference>
<dbReference type="InterPro" id="IPR022801">
    <property type="entry name" value="Ribosomal_uS4"/>
</dbReference>
<dbReference type="SMART" id="SM00363">
    <property type="entry name" value="S4"/>
    <property type="match status" value="1"/>
</dbReference>
<dbReference type="Pfam" id="PF01479">
    <property type="entry name" value="S4"/>
    <property type="match status" value="1"/>
</dbReference>
<dbReference type="EMBL" id="JAEDAM010000001">
    <property type="protein sequence ID" value="MBS8121442.1"/>
    <property type="molecule type" value="Genomic_DNA"/>
</dbReference>
<dbReference type="InterPro" id="IPR005709">
    <property type="entry name" value="Ribosomal_uS4_bac-type"/>
</dbReference>
<comment type="function">
    <text evidence="7">One of the primary rRNA binding proteins, it binds directly to 16S rRNA where it nucleates assembly of the body of the 30S subunit.</text>
</comment>
<proteinExistence type="inferred from homology"/>
<dbReference type="InterPro" id="IPR018079">
    <property type="entry name" value="Ribosomal_uS4_CS"/>
</dbReference>
<evidence type="ECO:0000313" key="12">
    <source>
        <dbReference type="Proteomes" id="UP000680365"/>
    </source>
</evidence>
<keyword evidence="2 7" id="KW-0699">rRNA-binding</keyword>
<evidence type="ECO:0000256" key="1">
    <source>
        <dbReference type="ARBA" id="ARBA00007465"/>
    </source>
</evidence>
<evidence type="ECO:0000259" key="10">
    <source>
        <dbReference type="SMART" id="SM01390"/>
    </source>
</evidence>
<comment type="subunit">
    <text evidence="7">Part of the 30S ribosomal subunit. Contacts protein S5. The interaction surface between S4 and S5 is involved in control of translational fidelity.</text>
</comment>
<comment type="caution">
    <text evidence="11">The sequence shown here is derived from an EMBL/GenBank/DDBJ whole genome shotgun (WGS) entry which is preliminary data.</text>
</comment>
<keyword evidence="12" id="KW-1185">Reference proteome</keyword>
<evidence type="ECO:0000313" key="11">
    <source>
        <dbReference type="EMBL" id="MBS8121442.1"/>
    </source>
</evidence>
<evidence type="ECO:0000256" key="6">
    <source>
        <dbReference type="ARBA" id="ARBA00035254"/>
    </source>
</evidence>
<dbReference type="NCBIfam" id="NF003717">
    <property type="entry name" value="PRK05327.1"/>
    <property type="match status" value="1"/>
</dbReference>
<dbReference type="Gene3D" id="3.10.290.10">
    <property type="entry name" value="RNA-binding S4 domain"/>
    <property type="match status" value="1"/>
</dbReference>
<reference evidence="11 12" key="1">
    <citation type="journal article" date="2021" name="Nat. Commun.">
        <title>Reductive evolution and unique predatory mode in the CPR bacterium Vampirococcus lugosii.</title>
        <authorList>
            <person name="Moreira D."/>
            <person name="Zivanovic Y."/>
            <person name="Lopez-Archilla A.I."/>
            <person name="Iniesto M."/>
            <person name="Lopez-Garcia P."/>
        </authorList>
    </citation>
    <scope>NUCLEOTIDE SEQUENCE [LARGE SCALE GENOMIC DNA]</scope>
    <source>
        <strain evidence="11">Chiprana</strain>
    </source>
</reference>
<evidence type="ECO:0000259" key="9">
    <source>
        <dbReference type="SMART" id="SM00363"/>
    </source>
</evidence>
<sequence length="207" mass="23752">MKYNGPKFKLCRREGINLFGVNKYDVRKRKKTPGQHGVTMSRLSEYGKLLRNKQVIKRMYLLTEKQFKRTVIDEAGKYAKNKGVSHDEVAIQFLERRLDSVVLRAGLANTIMQARQMVGHGHFLLNGKKHNSSSYFVKVGDKISLKSKLITSPLYSSIPLSSGNYKLPTWLNVKKDNFEIEVIDFPRSEEISLPADILKVIEFYARA</sequence>
<evidence type="ECO:0000256" key="8">
    <source>
        <dbReference type="RuleBase" id="RU003699"/>
    </source>
</evidence>
<keyword evidence="5 7" id="KW-0687">Ribonucleoprotein</keyword>